<dbReference type="Proteomes" id="UP000426027">
    <property type="component" value="Chromosome"/>
</dbReference>
<accession>A0A6I6GKC6</accession>
<evidence type="ECO:0000313" key="2">
    <source>
        <dbReference type="EMBL" id="QGW28885.1"/>
    </source>
</evidence>
<feature type="chain" id="PRO_5026140855" evidence="1">
    <location>
        <begin position="24"/>
        <end position="391"/>
    </location>
</feature>
<dbReference type="RefSeq" id="WP_157479238.1">
    <property type="nucleotide sequence ID" value="NZ_CP046566.1"/>
</dbReference>
<dbReference type="EMBL" id="CP046566">
    <property type="protein sequence ID" value="QGW28885.1"/>
    <property type="molecule type" value="Genomic_DNA"/>
</dbReference>
<organism evidence="2 3">
    <name type="scientific">Phnomibacter ginsenosidimutans</name>
    <dbReference type="NCBI Taxonomy" id="2676868"/>
    <lineage>
        <taxon>Bacteria</taxon>
        <taxon>Pseudomonadati</taxon>
        <taxon>Bacteroidota</taxon>
        <taxon>Chitinophagia</taxon>
        <taxon>Chitinophagales</taxon>
        <taxon>Chitinophagaceae</taxon>
        <taxon>Phnomibacter</taxon>
    </lineage>
</organism>
<protein>
    <submittedName>
        <fullName evidence="2">Uncharacterized protein</fullName>
    </submittedName>
</protein>
<feature type="signal peptide" evidence="1">
    <location>
        <begin position="1"/>
        <end position="23"/>
    </location>
</feature>
<proteinExistence type="predicted"/>
<dbReference type="AlphaFoldDB" id="A0A6I6GKC6"/>
<name>A0A6I6GKC6_9BACT</name>
<keyword evidence="1" id="KW-0732">Signal</keyword>
<keyword evidence="3" id="KW-1185">Reference proteome</keyword>
<gene>
    <name evidence="2" type="ORF">GLV81_12965</name>
</gene>
<evidence type="ECO:0000313" key="3">
    <source>
        <dbReference type="Proteomes" id="UP000426027"/>
    </source>
</evidence>
<evidence type="ECO:0000256" key="1">
    <source>
        <dbReference type="SAM" id="SignalP"/>
    </source>
</evidence>
<sequence>MKCFNRKVYFVVVLACGIMTAVAQDDPSFIPGGRRIDTSKNQYKCQFNGKANGNITDFNNGRFSNSQLFTDIDMSAFELVSTHVRFQEKDNVQKLVLSPMRLLGWGTCNPPGSIADIITDLKINLTQTTGNTVLGFGMGFDNSSPRSKRSRRLTSQLFDQFASPDNSLPNESFEAYKKRVLDGYEKKLDSLALDLYEARAKSVFTFNFAYNQRFFSVLNTQSDIPLVDSLNYYGTESNVWSVNMSYARNIGSFVVSAGYNHFNTRQSAVKGQEKVPFRGLSFSVNKRLVRFIPDKKKLRKTEAYQQSLFVPGLHVGVIYEQLKTNSTDYQFIKDKRISREVITPMIEILIAPAAQFRLGFPITKDKLVTDVKTSSMGASIAYVLKLSNLSK</sequence>
<dbReference type="KEGG" id="fls:GLV81_12965"/>
<reference evidence="2 3" key="1">
    <citation type="submission" date="2019-11" db="EMBL/GenBank/DDBJ databases">
        <authorList>
            <person name="Im W.T."/>
        </authorList>
    </citation>
    <scope>NUCLEOTIDE SEQUENCE [LARGE SCALE GENOMIC DNA]</scope>
    <source>
        <strain evidence="2 3">SB-02</strain>
    </source>
</reference>